<keyword evidence="2" id="KW-1133">Transmembrane helix</keyword>
<feature type="compositionally biased region" description="Low complexity" evidence="1">
    <location>
        <begin position="235"/>
        <end position="250"/>
    </location>
</feature>
<keyword evidence="2" id="KW-0472">Membrane</keyword>
<sequence length="487" mass="53172">MDDSGFTLNAKGELLTFSVTTNSSDAIMEARRPSRLTLDNQDGSVVTLTGSRLHTQQLQLISNALRMDIFSEEEGHIRVNTNNSELTLRTKTMNAKLTSSHHVLDVMGGSPNFVLLTGNISVTLKTRANESYIPTLLPPFEEPVNKFEAIGPDVNADFENPASQIDTTSSEMAATTATATTTTLPDTTTVSTATTESIVSESEDTTEITNVGESSTTEVAVDTTSVTIENPESLPTMSPTVETTSPTSTTTTDSFIIGQYGTNNDTFTLTATIDSITILETTTLPTEEIDDFPTPPPLPGVRRARASGVLTNPHSQVLMQIEDGNETTSTQITKEEQLAATLAKCLQIAALRTANRIVNETVEVLIISSNRSEHTTNASDIIFAVTQPVYWRNSETVLRLLNSLQDLDVFIGSKVLKIEEVHQTNIFKKEFWLAVTLIALILISMLFICATIICKRTNKPHINGHRIAQYFSRKGVTNVHAMSKRSR</sequence>
<name>A0A1I7Z473_9BILA</name>
<evidence type="ECO:0000256" key="2">
    <source>
        <dbReference type="SAM" id="Phobius"/>
    </source>
</evidence>
<evidence type="ECO:0000313" key="4">
    <source>
        <dbReference type="WBParaSite" id="L893_g22655.t2"/>
    </source>
</evidence>
<evidence type="ECO:0000313" key="3">
    <source>
        <dbReference type="Proteomes" id="UP000095287"/>
    </source>
</evidence>
<organism evidence="3 4">
    <name type="scientific">Steinernema glaseri</name>
    <dbReference type="NCBI Taxonomy" id="37863"/>
    <lineage>
        <taxon>Eukaryota</taxon>
        <taxon>Metazoa</taxon>
        <taxon>Ecdysozoa</taxon>
        <taxon>Nematoda</taxon>
        <taxon>Chromadorea</taxon>
        <taxon>Rhabditida</taxon>
        <taxon>Tylenchina</taxon>
        <taxon>Panagrolaimomorpha</taxon>
        <taxon>Strongyloidoidea</taxon>
        <taxon>Steinernematidae</taxon>
        <taxon>Steinernema</taxon>
    </lineage>
</organism>
<feature type="compositionally biased region" description="Polar residues" evidence="1">
    <location>
        <begin position="207"/>
        <end position="220"/>
    </location>
</feature>
<feature type="region of interest" description="Disordered" evidence="1">
    <location>
        <begin position="230"/>
        <end position="250"/>
    </location>
</feature>
<accession>A0A1I7Z473</accession>
<feature type="region of interest" description="Disordered" evidence="1">
    <location>
        <begin position="201"/>
        <end position="220"/>
    </location>
</feature>
<proteinExistence type="predicted"/>
<dbReference type="Proteomes" id="UP000095287">
    <property type="component" value="Unplaced"/>
</dbReference>
<keyword evidence="3" id="KW-1185">Reference proteome</keyword>
<keyword evidence="2" id="KW-0812">Transmembrane</keyword>
<reference evidence="4" key="1">
    <citation type="submission" date="2016-11" db="UniProtKB">
        <authorList>
            <consortium name="WormBaseParasite"/>
        </authorList>
    </citation>
    <scope>IDENTIFICATION</scope>
</reference>
<feature type="transmembrane region" description="Helical" evidence="2">
    <location>
        <begin position="431"/>
        <end position="453"/>
    </location>
</feature>
<evidence type="ECO:0000256" key="1">
    <source>
        <dbReference type="SAM" id="MobiDB-lite"/>
    </source>
</evidence>
<dbReference type="WBParaSite" id="L893_g22655.t2">
    <property type="protein sequence ID" value="L893_g22655.t2"/>
    <property type="gene ID" value="L893_g22655"/>
</dbReference>
<dbReference type="AlphaFoldDB" id="A0A1I7Z473"/>
<protein>
    <submittedName>
        <fullName evidence="4">Protein-tyrosine-phosphatase</fullName>
    </submittedName>
</protein>